<dbReference type="OrthoDB" id="10250990at2759"/>
<dbReference type="Proteomes" id="UP000664859">
    <property type="component" value="Unassembled WGS sequence"/>
</dbReference>
<dbReference type="GO" id="GO:0005737">
    <property type="term" value="C:cytoplasm"/>
    <property type="evidence" value="ECO:0007669"/>
    <property type="project" value="UniProtKB-SubCell"/>
</dbReference>
<keyword evidence="12" id="KW-1185">Reference proteome</keyword>
<organism evidence="11 12">
    <name type="scientific">Tribonema minus</name>
    <dbReference type="NCBI Taxonomy" id="303371"/>
    <lineage>
        <taxon>Eukaryota</taxon>
        <taxon>Sar</taxon>
        <taxon>Stramenopiles</taxon>
        <taxon>Ochrophyta</taxon>
        <taxon>PX clade</taxon>
        <taxon>Xanthophyceae</taxon>
        <taxon>Tribonematales</taxon>
        <taxon>Tribonemataceae</taxon>
        <taxon>Tribonema</taxon>
    </lineage>
</organism>
<dbReference type="Pfam" id="PF14580">
    <property type="entry name" value="LRR_9"/>
    <property type="match status" value="1"/>
</dbReference>
<evidence type="ECO:0000256" key="7">
    <source>
        <dbReference type="ARBA" id="ARBA00023273"/>
    </source>
</evidence>
<keyword evidence="5" id="KW-0677">Repeat</keyword>
<gene>
    <name evidence="11" type="ORF">JKP88DRAFT_272105</name>
</gene>
<dbReference type="InterPro" id="IPR001611">
    <property type="entry name" value="Leu-rich_rpt"/>
</dbReference>
<comment type="similarity">
    <text evidence="8">Belongs to the tilB family.</text>
</comment>
<feature type="region of interest" description="Disordered" evidence="9">
    <location>
        <begin position="341"/>
        <end position="360"/>
    </location>
</feature>
<evidence type="ECO:0000256" key="1">
    <source>
        <dbReference type="ARBA" id="ARBA00004138"/>
    </source>
</evidence>
<dbReference type="PANTHER" id="PTHR18849">
    <property type="entry name" value="LEUCINE RICH REPEAT PROTEIN"/>
    <property type="match status" value="1"/>
</dbReference>
<dbReference type="PROSITE" id="PS51450">
    <property type="entry name" value="LRR"/>
    <property type="match status" value="2"/>
</dbReference>
<comment type="subcellular location">
    <subcellularLocation>
        <location evidence="1">Cell projection</location>
        <location evidence="1">Cilium</location>
    </subcellularLocation>
    <subcellularLocation>
        <location evidence="2">Cytoplasm</location>
    </subcellularLocation>
</comment>
<dbReference type="PANTHER" id="PTHR18849:SF0">
    <property type="entry name" value="CILIA- AND FLAGELLA-ASSOCIATED PROTEIN 410-RELATED"/>
    <property type="match status" value="1"/>
</dbReference>
<evidence type="ECO:0000259" key="10">
    <source>
        <dbReference type="Pfam" id="PF23602"/>
    </source>
</evidence>
<comment type="caution">
    <text evidence="11">The sequence shown here is derived from an EMBL/GenBank/DDBJ whole genome shotgun (WGS) entry which is preliminary data.</text>
</comment>
<keyword evidence="3" id="KW-0963">Cytoplasm</keyword>
<dbReference type="InterPro" id="IPR056496">
    <property type="entry name" value="CS_DNAAF11_C"/>
</dbReference>
<feature type="domain" description="Dynein axonemal assembly factor 11-like CS" evidence="10">
    <location>
        <begin position="210"/>
        <end position="327"/>
    </location>
</feature>
<evidence type="ECO:0000313" key="11">
    <source>
        <dbReference type="EMBL" id="KAG5183663.1"/>
    </source>
</evidence>
<evidence type="ECO:0000256" key="9">
    <source>
        <dbReference type="SAM" id="MobiDB-lite"/>
    </source>
</evidence>
<keyword evidence="6" id="KW-0969">Cilium</keyword>
<dbReference type="Gene3D" id="3.80.10.10">
    <property type="entry name" value="Ribonuclease Inhibitor"/>
    <property type="match status" value="1"/>
</dbReference>
<sequence length="399" mass="45815">MAPVISLELVRRRAEHNEGLIHTLEEISLHQEEIERINDVLGKNCRHLKILYLQNNIINKMENLHHLKELEYLNLALNNITIIEGLGSCEMLNKLDLTVNFIDLDKLQESIEHLASCPNLKDLYMMGNPAQANWEGFAAYVTGILSQLERLDGREITRSMRITAQQQLPALKAEYQAQKLEQTAEETTPHTPEVRTQIYRELAEQKREKDERQRENLPKERDFEQEHKAATEKARQRELEGVVRQCNEGKLDFFFDEQSFHGHLLLDIAVPRYLDSSLIDVDVHPHYISVVIKGKVLRLQLPVEVLAGSSKAQRSKTTGHLVIYMPKVNSRDTVGIARPIQRGRHQTTDNRTQPNTSKKTGKTLVSLADMMMVAAQQEVSAEKYVSEDRAPRCDFEMVD</sequence>
<proteinExistence type="inferred from homology"/>
<dbReference type="EMBL" id="JAFCMP010000192">
    <property type="protein sequence ID" value="KAG5183663.1"/>
    <property type="molecule type" value="Genomic_DNA"/>
</dbReference>
<dbReference type="Pfam" id="PF23602">
    <property type="entry name" value="CS_DNAAF11_C"/>
    <property type="match status" value="1"/>
</dbReference>
<evidence type="ECO:0000256" key="3">
    <source>
        <dbReference type="ARBA" id="ARBA00022490"/>
    </source>
</evidence>
<reference evidence="11" key="1">
    <citation type="submission" date="2021-02" db="EMBL/GenBank/DDBJ databases">
        <title>First Annotated Genome of the Yellow-green Alga Tribonema minus.</title>
        <authorList>
            <person name="Mahan K.M."/>
        </authorList>
    </citation>
    <scope>NUCLEOTIDE SEQUENCE</scope>
    <source>
        <strain evidence="11">UTEX B ZZ1240</strain>
    </source>
</reference>
<dbReference type="FunFam" id="3.80.10.10:FF:000052">
    <property type="entry name" value="Leucine rich repeat containing 6"/>
    <property type="match status" value="1"/>
</dbReference>
<keyword evidence="7" id="KW-0966">Cell projection</keyword>
<feature type="compositionally biased region" description="Polar residues" evidence="9">
    <location>
        <begin position="349"/>
        <end position="358"/>
    </location>
</feature>
<evidence type="ECO:0000256" key="8">
    <source>
        <dbReference type="ARBA" id="ARBA00049982"/>
    </source>
</evidence>
<dbReference type="InterPro" id="IPR032675">
    <property type="entry name" value="LRR_dom_sf"/>
</dbReference>
<name>A0A835Z7F5_9STRA</name>
<evidence type="ECO:0000256" key="4">
    <source>
        <dbReference type="ARBA" id="ARBA00022614"/>
    </source>
</evidence>
<evidence type="ECO:0000256" key="2">
    <source>
        <dbReference type="ARBA" id="ARBA00004496"/>
    </source>
</evidence>
<feature type="region of interest" description="Disordered" evidence="9">
    <location>
        <begin position="203"/>
        <end position="239"/>
    </location>
</feature>
<accession>A0A835Z7F5</accession>
<keyword evidence="4" id="KW-0433">Leucine-rich repeat</keyword>
<dbReference type="GO" id="GO:0005929">
    <property type="term" value="C:cilium"/>
    <property type="evidence" value="ECO:0007669"/>
    <property type="project" value="UniProtKB-SubCell"/>
</dbReference>
<dbReference type="SUPFAM" id="SSF52058">
    <property type="entry name" value="L domain-like"/>
    <property type="match status" value="1"/>
</dbReference>
<evidence type="ECO:0000313" key="12">
    <source>
        <dbReference type="Proteomes" id="UP000664859"/>
    </source>
</evidence>
<dbReference type="AlphaFoldDB" id="A0A835Z7F5"/>
<evidence type="ECO:0000256" key="6">
    <source>
        <dbReference type="ARBA" id="ARBA00023069"/>
    </source>
</evidence>
<evidence type="ECO:0000256" key="5">
    <source>
        <dbReference type="ARBA" id="ARBA00022737"/>
    </source>
</evidence>
<dbReference type="SMART" id="SM00365">
    <property type="entry name" value="LRR_SD22"/>
    <property type="match status" value="2"/>
</dbReference>
<protein>
    <recommendedName>
        <fullName evidence="10">Dynein axonemal assembly factor 11-like CS domain-containing protein</fullName>
    </recommendedName>
</protein>